<dbReference type="Proteomes" id="UP000007590">
    <property type="component" value="Chromosome"/>
</dbReference>
<dbReference type="EMBL" id="CP003349">
    <property type="protein sequence ID" value="AFD06696.1"/>
    <property type="molecule type" value="Genomic_DNA"/>
</dbReference>
<protein>
    <recommendedName>
        <fullName evidence="3">HD domain-containing protein</fullName>
    </recommendedName>
</protein>
<organism evidence="1 2">
    <name type="scientific">Solitalea canadensis (strain ATCC 29591 / DSM 3403 / JCM 21819 / LMG 8368 / NBRC 15130 / NCIMB 12057 / USAM 9D)</name>
    <name type="common">Flexibacter canadensis</name>
    <dbReference type="NCBI Taxonomy" id="929556"/>
    <lineage>
        <taxon>Bacteria</taxon>
        <taxon>Pseudomonadati</taxon>
        <taxon>Bacteroidota</taxon>
        <taxon>Sphingobacteriia</taxon>
        <taxon>Sphingobacteriales</taxon>
        <taxon>Sphingobacteriaceae</taxon>
        <taxon>Solitalea</taxon>
    </lineage>
</organism>
<reference evidence="1" key="1">
    <citation type="submission" date="2012-02" db="EMBL/GenBank/DDBJ databases">
        <title>The complete genome of Solitalea canadensis DSM 3403.</title>
        <authorList>
            <consortium name="US DOE Joint Genome Institute (JGI-PGF)"/>
            <person name="Lucas S."/>
            <person name="Copeland A."/>
            <person name="Lapidus A."/>
            <person name="Glavina del Rio T."/>
            <person name="Dalin E."/>
            <person name="Tice H."/>
            <person name="Bruce D."/>
            <person name="Goodwin L."/>
            <person name="Pitluck S."/>
            <person name="Peters L."/>
            <person name="Ovchinnikova G."/>
            <person name="Lu M."/>
            <person name="Kyrpides N."/>
            <person name="Mavromatis K."/>
            <person name="Ivanova N."/>
            <person name="Brettin T."/>
            <person name="Detter J.C."/>
            <person name="Han C."/>
            <person name="Larimer F."/>
            <person name="Land M."/>
            <person name="Hauser L."/>
            <person name="Markowitz V."/>
            <person name="Cheng J.-F."/>
            <person name="Hugenholtz P."/>
            <person name="Woyke T."/>
            <person name="Wu D."/>
            <person name="Spring S."/>
            <person name="Schroeder M."/>
            <person name="Kopitz M."/>
            <person name="Brambilla E."/>
            <person name="Klenk H.-P."/>
            <person name="Eisen J.A."/>
        </authorList>
    </citation>
    <scope>NUCLEOTIDE SEQUENCE</scope>
    <source>
        <strain evidence="1">DSM 3403</strain>
    </source>
</reference>
<dbReference type="eggNOG" id="COG1418">
    <property type="taxonomic scope" value="Bacteria"/>
</dbReference>
<evidence type="ECO:0008006" key="3">
    <source>
        <dbReference type="Google" id="ProtNLM"/>
    </source>
</evidence>
<name>H8KVS3_SOLCM</name>
<keyword evidence="2" id="KW-1185">Reference proteome</keyword>
<accession>H8KVS3</accession>
<evidence type="ECO:0000313" key="1">
    <source>
        <dbReference type="EMBL" id="AFD06696.1"/>
    </source>
</evidence>
<dbReference type="AlphaFoldDB" id="H8KVS3"/>
<evidence type="ECO:0000313" key="2">
    <source>
        <dbReference type="Proteomes" id="UP000007590"/>
    </source>
</evidence>
<dbReference type="HOGENOM" id="CLU_101194_0_0_10"/>
<dbReference type="Gene3D" id="1.10.3210.10">
    <property type="entry name" value="Hypothetical protein af1432"/>
    <property type="match status" value="1"/>
</dbReference>
<dbReference type="KEGG" id="scn:Solca_1629"/>
<proteinExistence type="predicted"/>
<sequence>MFINYIATKTLNMLPIIEKDETIDSILNVYKTDLGHYYEPYKNHVYRVFNFAVSSINSKEDLQKLAIAAAFHDIGIWTNSTFDYLQPSIKLARNYCLTNELTPETTAEIELMIDDHHKLNKVTTSALAELFRQADLVDLSLGLIGNGHEKEYIKAVRNKFENKGFHWFLVKAFLKNLVKNPLNPLPVVKF</sequence>
<dbReference type="SUPFAM" id="SSF109604">
    <property type="entry name" value="HD-domain/PDEase-like"/>
    <property type="match status" value="1"/>
</dbReference>
<gene>
    <name evidence="1" type="ordered locus">Solca_1629</name>
</gene>